<dbReference type="EMBL" id="FQZV01000045">
    <property type="protein sequence ID" value="SHJ83943.1"/>
    <property type="molecule type" value="Genomic_DNA"/>
</dbReference>
<dbReference type="OrthoDB" id="5241828at2"/>
<dbReference type="InterPro" id="IPR004017">
    <property type="entry name" value="Cys_rich_dom"/>
</dbReference>
<evidence type="ECO:0000256" key="4">
    <source>
        <dbReference type="ARBA" id="ARBA00023004"/>
    </source>
</evidence>
<dbReference type="Proteomes" id="UP000184536">
    <property type="component" value="Unassembled WGS sequence"/>
</dbReference>
<dbReference type="InterPro" id="IPR051460">
    <property type="entry name" value="HdrC_iron-sulfur_subunit"/>
</dbReference>
<dbReference type="SUPFAM" id="SSF46548">
    <property type="entry name" value="alpha-helical ferredoxin"/>
    <property type="match status" value="1"/>
</dbReference>
<keyword evidence="4" id="KW-0408">Iron</keyword>
<evidence type="ECO:0000256" key="1">
    <source>
        <dbReference type="ARBA" id="ARBA00022485"/>
    </source>
</evidence>
<sequence>MKHKQLSHRILREIKEEVDKCIGCKKCMENCPMLNEYCTNPKELLNKTVEEGKIDSQVPYSCALCGYCTQVCPTKVDLQKSFLEIRKFIVEENNGIPKEINHKAVKFHQRNSFSKLFATAYEGKAKGNQKTIFFPGCSLTAYSPEIVMKVYEYLQRQIGDIGIIAKCCGNPTYTMGDLALFKKYYDSLQSDIDRMEISEVITACQNCFQTIKKHSPKVRVTSLWEVIAKIGIPQSTIEETQKIPVTFALHDPCPTRNEVQIHEAIRKILEDMELKIEELQFSKEKTLCCGSGAMIGVTNHGLATQQMKKRAEQAKSDYILTYCQECVWSMRRGGKKSIHILDLIFNKQIYERLDQEESSTLNKWMNRYRGRRKIDRLK</sequence>
<dbReference type="Pfam" id="PF02754">
    <property type="entry name" value="CCG"/>
    <property type="match status" value="2"/>
</dbReference>
<keyword evidence="2" id="KW-0479">Metal-binding</keyword>
<name>A0A1M6MKY4_9FIRM</name>
<dbReference type="Gene3D" id="1.10.1060.10">
    <property type="entry name" value="Alpha-helical ferredoxin"/>
    <property type="match status" value="1"/>
</dbReference>
<evidence type="ECO:0000313" key="7">
    <source>
        <dbReference type="EMBL" id="SHJ83943.1"/>
    </source>
</evidence>
<dbReference type="PANTHER" id="PTHR43255">
    <property type="entry name" value="IRON-SULFUR-BINDING OXIDOREDUCTASE FADF-RELATED-RELATED"/>
    <property type="match status" value="1"/>
</dbReference>
<proteinExistence type="predicted"/>
<keyword evidence="1" id="KW-0004">4Fe-4S</keyword>
<dbReference type="InterPro" id="IPR017900">
    <property type="entry name" value="4Fe4S_Fe_S_CS"/>
</dbReference>
<keyword evidence="5" id="KW-0411">Iron-sulfur</keyword>
<dbReference type="Pfam" id="PF13183">
    <property type="entry name" value="Fer4_8"/>
    <property type="match status" value="1"/>
</dbReference>
<dbReference type="RefSeq" id="WP_110942057.1">
    <property type="nucleotide sequence ID" value="NZ_FQZV01000045.1"/>
</dbReference>
<dbReference type="GO" id="GO:0005886">
    <property type="term" value="C:plasma membrane"/>
    <property type="evidence" value="ECO:0007669"/>
    <property type="project" value="TreeGrafter"/>
</dbReference>
<dbReference type="InterPro" id="IPR009051">
    <property type="entry name" value="Helical_ferredxn"/>
</dbReference>
<accession>A0A1M6MKY4</accession>
<dbReference type="STRING" id="1121919.SAMN02745975_03014"/>
<dbReference type="InterPro" id="IPR017896">
    <property type="entry name" value="4Fe4S_Fe-S-bd"/>
</dbReference>
<keyword evidence="3" id="KW-0560">Oxidoreductase</keyword>
<organism evidence="7 8">
    <name type="scientific">Geosporobacter subterraneus DSM 17957</name>
    <dbReference type="NCBI Taxonomy" id="1121919"/>
    <lineage>
        <taxon>Bacteria</taxon>
        <taxon>Bacillati</taxon>
        <taxon>Bacillota</taxon>
        <taxon>Clostridia</taxon>
        <taxon>Peptostreptococcales</taxon>
        <taxon>Thermotaleaceae</taxon>
        <taxon>Geosporobacter</taxon>
    </lineage>
</organism>
<evidence type="ECO:0000259" key="6">
    <source>
        <dbReference type="PROSITE" id="PS51379"/>
    </source>
</evidence>
<feature type="domain" description="4Fe-4S ferredoxin-type" evidence="6">
    <location>
        <begin position="12"/>
        <end position="42"/>
    </location>
</feature>
<evidence type="ECO:0000313" key="8">
    <source>
        <dbReference type="Proteomes" id="UP000184536"/>
    </source>
</evidence>
<dbReference type="AlphaFoldDB" id="A0A1M6MKY4"/>
<feature type="domain" description="4Fe-4S ferredoxin-type" evidence="6">
    <location>
        <begin position="52"/>
        <end position="81"/>
    </location>
</feature>
<dbReference type="PANTHER" id="PTHR43255:SF1">
    <property type="entry name" value="IRON-SULFUR-BINDING OXIDOREDUCTASE FADF-RELATED"/>
    <property type="match status" value="1"/>
</dbReference>
<dbReference type="PROSITE" id="PS00198">
    <property type="entry name" value="4FE4S_FER_1"/>
    <property type="match status" value="2"/>
</dbReference>
<evidence type="ECO:0000256" key="2">
    <source>
        <dbReference type="ARBA" id="ARBA00022723"/>
    </source>
</evidence>
<dbReference type="GO" id="GO:0016491">
    <property type="term" value="F:oxidoreductase activity"/>
    <property type="evidence" value="ECO:0007669"/>
    <property type="project" value="UniProtKB-KW"/>
</dbReference>
<evidence type="ECO:0000256" key="5">
    <source>
        <dbReference type="ARBA" id="ARBA00023014"/>
    </source>
</evidence>
<keyword evidence="8" id="KW-1185">Reference proteome</keyword>
<dbReference type="GO" id="GO:0046872">
    <property type="term" value="F:metal ion binding"/>
    <property type="evidence" value="ECO:0007669"/>
    <property type="project" value="UniProtKB-KW"/>
</dbReference>
<dbReference type="PROSITE" id="PS51379">
    <property type="entry name" value="4FE4S_FER_2"/>
    <property type="match status" value="2"/>
</dbReference>
<reference evidence="8" key="1">
    <citation type="submission" date="2016-11" db="EMBL/GenBank/DDBJ databases">
        <authorList>
            <person name="Varghese N."/>
            <person name="Submissions S."/>
        </authorList>
    </citation>
    <scope>NUCLEOTIDE SEQUENCE [LARGE SCALE GENOMIC DNA]</scope>
    <source>
        <strain evidence="8">DSM 17957</strain>
    </source>
</reference>
<gene>
    <name evidence="7" type="ORF">SAMN02745975_03014</name>
</gene>
<evidence type="ECO:0000256" key="3">
    <source>
        <dbReference type="ARBA" id="ARBA00023002"/>
    </source>
</evidence>
<protein>
    <submittedName>
        <fullName evidence="7">Fe-S oxidoreductase</fullName>
    </submittedName>
</protein>
<dbReference type="GO" id="GO:0051539">
    <property type="term" value="F:4 iron, 4 sulfur cluster binding"/>
    <property type="evidence" value="ECO:0007669"/>
    <property type="project" value="UniProtKB-KW"/>
</dbReference>